<dbReference type="InterPro" id="IPR029464">
    <property type="entry name" value="HSDR_N"/>
</dbReference>
<dbReference type="InterPro" id="IPR029063">
    <property type="entry name" value="SAM-dependent_MTases_sf"/>
</dbReference>
<dbReference type="Gene3D" id="3.40.50.150">
    <property type="entry name" value="Vaccinia Virus protein VP39"/>
    <property type="match status" value="1"/>
</dbReference>
<dbReference type="GO" id="GO:0008170">
    <property type="term" value="F:N-methyltransferase activity"/>
    <property type="evidence" value="ECO:0007669"/>
    <property type="project" value="InterPro"/>
</dbReference>
<evidence type="ECO:0000259" key="1">
    <source>
        <dbReference type="Pfam" id="PF02384"/>
    </source>
</evidence>
<sequence>MALQVDKASVIQPETILDFIDGVTQRRDTPEERVRQEILKSLVREYGYKKEQIEVEFSIKFGSNRKAVDIAIWLPGQAHTQESVFIIVECKDPKTKSRGKKDGVDQMLSYAAACANVAYGMWTNGDELLTYRFVVDEAGKRVHEAVADLPLAGAQSSVDAPSFEDLRPAASDSLLYAFRRCHNYIAGNQGIQKSDAFLELLKIIFCKIQDERDSPTPTFYITPTERHDAKGKALCRKRLTRLFDAVKGSYESIFKSDERIELTDDVLAYIVGQLQMFSLLESDVDIKGHAYETIVGSNLRGDKGQFFTPRNMCSMMVRMVDPSEEDYILDPAMGTCGFLVTAMNYVIEKIGESVDASGRSEAAKQQVRESRKKGFLAKHIVGIDFDPILVRASKMNMVMNNDGTGQLFHTNSLEPFSAFSPELRKALRLDSKDVKSNSALAEGHGVTAIVTNPPFGSKIPIEDPAILSMFDFGHSWSYDEAEMEWVMEDKLVSRPPEILFIERCVKLLEPGKGVAAIVIPNGILGNPGLGFVRQWLFRKTRILASVDMHPDTFQPNVGVQTSVLMVRRLDAQEEAWFASGSILDYQIFMAICDHVGHDKRGVTTYVRDDDGYPIVREQTTAVTGIVASDEESEHASMERVVDDDTMKIAEAFVEWRRDQ</sequence>
<dbReference type="InterPro" id="IPR052916">
    <property type="entry name" value="Type-I_RE_MTase_Subunit"/>
</dbReference>
<dbReference type="Proteomes" id="UP000824029">
    <property type="component" value="Unassembled WGS sequence"/>
</dbReference>
<dbReference type="PRINTS" id="PR00507">
    <property type="entry name" value="N12N6MTFRASE"/>
</dbReference>
<dbReference type="PANTHER" id="PTHR42998:SF1">
    <property type="entry name" value="TYPE I RESTRICTION ENZYME HINDI METHYLASE SUBUNIT"/>
    <property type="match status" value="1"/>
</dbReference>
<organism evidence="3 4">
    <name type="scientific">Candidatus Olsenella stercoravium</name>
    <dbReference type="NCBI Taxonomy" id="2838713"/>
    <lineage>
        <taxon>Bacteria</taxon>
        <taxon>Bacillati</taxon>
        <taxon>Actinomycetota</taxon>
        <taxon>Coriobacteriia</taxon>
        <taxon>Coriobacteriales</taxon>
        <taxon>Atopobiaceae</taxon>
        <taxon>Olsenella</taxon>
    </lineage>
</organism>
<name>A0A9D2DI73_9ACTN</name>
<dbReference type="SUPFAM" id="SSF53335">
    <property type="entry name" value="S-adenosyl-L-methionine-dependent methyltransferases"/>
    <property type="match status" value="1"/>
</dbReference>
<protein>
    <submittedName>
        <fullName evidence="3">Type I restriction enzyme HsdR N-terminal domain-containing protein</fullName>
    </submittedName>
</protein>
<dbReference type="InterPro" id="IPR003356">
    <property type="entry name" value="DNA_methylase_A-5"/>
</dbReference>
<accession>A0A9D2DI73</accession>
<reference evidence="3" key="1">
    <citation type="journal article" date="2021" name="PeerJ">
        <title>Extensive microbial diversity within the chicken gut microbiome revealed by metagenomics and culture.</title>
        <authorList>
            <person name="Gilroy R."/>
            <person name="Ravi A."/>
            <person name="Getino M."/>
            <person name="Pursley I."/>
            <person name="Horton D.L."/>
            <person name="Alikhan N.F."/>
            <person name="Baker D."/>
            <person name="Gharbi K."/>
            <person name="Hall N."/>
            <person name="Watson M."/>
            <person name="Adriaenssens E.M."/>
            <person name="Foster-Nyarko E."/>
            <person name="Jarju S."/>
            <person name="Secka A."/>
            <person name="Antonio M."/>
            <person name="Oren A."/>
            <person name="Chaudhuri R.R."/>
            <person name="La Ragione R."/>
            <person name="Hildebrand F."/>
            <person name="Pallen M.J."/>
        </authorList>
    </citation>
    <scope>NUCLEOTIDE SEQUENCE</scope>
    <source>
        <strain evidence="3">ChiHecolR3B27-1887</strain>
    </source>
</reference>
<comment type="caution">
    <text evidence="3">The sequence shown here is derived from an EMBL/GenBank/DDBJ whole genome shotgun (WGS) entry which is preliminary data.</text>
</comment>
<proteinExistence type="predicted"/>
<dbReference type="Pfam" id="PF02384">
    <property type="entry name" value="N6_Mtase"/>
    <property type="match status" value="1"/>
</dbReference>
<feature type="domain" description="Type I restriction enzyme R protein N-terminal" evidence="2">
    <location>
        <begin position="30"/>
        <end position="150"/>
    </location>
</feature>
<evidence type="ECO:0000259" key="2">
    <source>
        <dbReference type="Pfam" id="PF13588"/>
    </source>
</evidence>
<gene>
    <name evidence="3" type="ORF">IAA22_00735</name>
</gene>
<feature type="domain" description="DNA methylase adenine-specific" evidence="1">
    <location>
        <begin position="284"/>
        <end position="578"/>
    </location>
</feature>
<dbReference type="AlphaFoldDB" id="A0A9D2DI73"/>
<dbReference type="EMBL" id="DXBZ01000019">
    <property type="protein sequence ID" value="HIZ17631.1"/>
    <property type="molecule type" value="Genomic_DNA"/>
</dbReference>
<dbReference type="Pfam" id="PF13588">
    <property type="entry name" value="HSDR_N_2"/>
    <property type="match status" value="1"/>
</dbReference>
<reference evidence="3" key="2">
    <citation type="submission" date="2021-04" db="EMBL/GenBank/DDBJ databases">
        <authorList>
            <person name="Gilroy R."/>
        </authorList>
    </citation>
    <scope>NUCLEOTIDE SEQUENCE</scope>
    <source>
        <strain evidence="3">ChiHecolR3B27-1887</strain>
    </source>
</reference>
<evidence type="ECO:0000313" key="4">
    <source>
        <dbReference type="Proteomes" id="UP000824029"/>
    </source>
</evidence>
<evidence type="ECO:0000313" key="3">
    <source>
        <dbReference type="EMBL" id="HIZ17631.1"/>
    </source>
</evidence>
<dbReference type="PANTHER" id="PTHR42998">
    <property type="entry name" value="TYPE I RESTRICTION ENZYME HINDVIIP M PROTEIN-RELATED"/>
    <property type="match status" value="1"/>
</dbReference>
<dbReference type="GO" id="GO:0003677">
    <property type="term" value="F:DNA binding"/>
    <property type="evidence" value="ECO:0007669"/>
    <property type="project" value="InterPro"/>
</dbReference>